<evidence type="ECO:0000313" key="1">
    <source>
        <dbReference type="EMBL" id="MDT8758893.1"/>
    </source>
</evidence>
<comment type="caution">
    <text evidence="1">The sequence shown here is derived from an EMBL/GenBank/DDBJ whole genome shotgun (WGS) entry which is preliminary data.</text>
</comment>
<name>A0ABU3N2X6_9SPHN</name>
<protein>
    <submittedName>
        <fullName evidence="1">Uncharacterized protein</fullName>
    </submittedName>
</protein>
<sequence>MSDSVYFQVRARREREAALRQQHPAARHAHLVMAERYERLSAEGRTLR</sequence>
<reference evidence="1" key="1">
    <citation type="submission" date="2022-04" db="EMBL/GenBank/DDBJ databases">
        <title>Tomato heritable bacteria conferring resistance against bacterial wilt.</title>
        <authorList>
            <person name="Yin J."/>
        </authorList>
    </citation>
    <scope>NUCLEOTIDE SEQUENCE</scope>
    <source>
        <strain evidence="1">Cra20</strain>
    </source>
</reference>
<dbReference type="EMBL" id="JALMLT010000002">
    <property type="protein sequence ID" value="MDT8758893.1"/>
    <property type="molecule type" value="Genomic_DNA"/>
</dbReference>
<proteinExistence type="predicted"/>
<gene>
    <name evidence="1" type="ORF">MZO42_09315</name>
</gene>
<accession>A0ABU3N2X6</accession>
<organism evidence="1">
    <name type="scientific">Sphingomonas psychrotolerans</name>
    <dbReference type="NCBI Taxonomy" id="1327635"/>
    <lineage>
        <taxon>Bacteria</taxon>
        <taxon>Pseudomonadati</taxon>
        <taxon>Pseudomonadota</taxon>
        <taxon>Alphaproteobacteria</taxon>
        <taxon>Sphingomonadales</taxon>
        <taxon>Sphingomonadaceae</taxon>
        <taxon>Sphingomonas</taxon>
    </lineage>
</organism>